<dbReference type="SUPFAM" id="SSF53659">
    <property type="entry name" value="Isocitrate/Isopropylmalate dehydrogenase-like"/>
    <property type="match status" value="1"/>
</dbReference>
<evidence type="ECO:0000256" key="6">
    <source>
        <dbReference type="ARBA" id="ARBA00023027"/>
    </source>
</evidence>
<dbReference type="InterPro" id="IPR050501">
    <property type="entry name" value="ICDH/IPMDH"/>
</dbReference>
<dbReference type="InterPro" id="IPR011829">
    <property type="entry name" value="TTC_DH"/>
</dbReference>
<evidence type="ECO:0000256" key="1">
    <source>
        <dbReference type="ARBA" id="ARBA00001936"/>
    </source>
</evidence>
<organism evidence="9">
    <name type="scientific">uncultured Rubrobacteraceae bacterium</name>
    <dbReference type="NCBI Taxonomy" id="349277"/>
    <lineage>
        <taxon>Bacteria</taxon>
        <taxon>Bacillati</taxon>
        <taxon>Actinomycetota</taxon>
        <taxon>Rubrobacteria</taxon>
        <taxon>Rubrobacterales</taxon>
        <taxon>Rubrobacteraceae</taxon>
        <taxon>environmental samples</taxon>
    </lineage>
</organism>
<dbReference type="GO" id="GO:0046553">
    <property type="term" value="F:D-malate dehydrogenase (decarboxylating) (NAD+) activity"/>
    <property type="evidence" value="ECO:0007669"/>
    <property type="project" value="UniProtKB-EC"/>
</dbReference>
<dbReference type="SMART" id="SM01329">
    <property type="entry name" value="Iso_dh"/>
    <property type="match status" value="1"/>
</dbReference>
<gene>
    <name evidence="9" type="ORF">AVDCRST_MAG14-1551</name>
</gene>
<accession>A0A6J4QUN8</accession>
<dbReference type="InterPro" id="IPR024084">
    <property type="entry name" value="IsoPropMal-DH-like_dom"/>
</dbReference>
<evidence type="ECO:0000256" key="7">
    <source>
        <dbReference type="ARBA" id="ARBA00023211"/>
    </source>
</evidence>
<dbReference type="GO" id="GO:0051287">
    <property type="term" value="F:NAD binding"/>
    <property type="evidence" value="ECO:0007669"/>
    <property type="project" value="InterPro"/>
</dbReference>
<comment type="cofactor">
    <cofactor evidence="1">
        <name>Mn(2+)</name>
        <dbReference type="ChEBI" id="CHEBI:29035"/>
    </cofactor>
</comment>
<dbReference type="NCBIfam" id="NF006048">
    <property type="entry name" value="PRK08194.1"/>
    <property type="match status" value="1"/>
</dbReference>
<evidence type="ECO:0000256" key="5">
    <source>
        <dbReference type="ARBA" id="ARBA00023002"/>
    </source>
</evidence>
<dbReference type="GO" id="GO:0046872">
    <property type="term" value="F:metal ion binding"/>
    <property type="evidence" value="ECO:0007669"/>
    <property type="project" value="UniProtKB-KW"/>
</dbReference>
<dbReference type="NCBIfam" id="TIGR02089">
    <property type="entry name" value="TTC"/>
    <property type="match status" value="1"/>
</dbReference>
<dbReference type="PANTHER" id="PTHR43275:SF1">
    <property type="entry name" value="D-MALATE DEHYDROGENASE [DECARBOXYLATING]"/>
    <property type="match status" value="1"/>
</dbReference>
<dbReference type="EMBL" id="CADCVG010000063">
    <property type="protein sequence ID" value="CAA9455495.1"/>
    <property type="molecule type" value="Genomic_DNA"/>
</dbReference>
<keyword evidence="6" id="KW-0520">NAD</keyword>
<evidence type="ECO:0000259" key="8">
    <source>
        <dbReference type="SMART" id="SM01329"/>
    </source>
</evidence>
<evidence type="ECO:0000256" key="3">
    <source>
        <dbReference type="ARBA" id="ARBA00007769"/>
    </source>
</evidence>
<dbReference type="Gene3D" id="3.40.718.10">
    <property type="entry name" value="Isopropylmalate Dehydrogenase"/>
    <property type="match status" value="1"/>
</dbReference>
<evidence type="ECO:0000256" key="4">
    <source>
        <dbReference type="ARBA" id="ARBA00022723"/>
    </source>
</evidence>
<dbReference type="PANTHER" id="PTHR43275">
    <property type="entry name" value="D-MALATE DEHYDROGENASE [DECARBOXYLATING]"/>
    <property type="match status" value="1"/>
</dbReference>
<comment type="similarity">
    <text evidence="3">Belongs to the isocitrate and isopropylmalate dehydrogenases family.</text>
</comment>
<dbReference type="Pfam" id="PF00180">
    <property type="entry name" value="Iso_dh"/>
    <property type="match status" value="1"/>
</dbReference>
<evidence type="ECO:0000313" key="9">
    <source>
        <dbReference type="EMBL" id="CAA9455495.1"/>
    </source>
</evidence>
<proteinExistence type="inferred from homology"/>
<sequence length="366" mass="38844">MARGRDPGDSTVTRVAVIPGDGIGPEVVRSGVAVMQAAASVDSSQELEFEEFPWGSEYYLEHGVMMPEDALETLRGFDEIYLGAVGWPTVPDHVSLWGLLLPIRRSFDQYVNLRPARLLRGVESPLRIADPAALDITVVRENTEGEYSDAGGRLYRGTPHELAVQESVFTRRGVERILHYAYELAVERSGHLVGATKSNGISITMPFFDEIFREVGEEYPGVEASLMHADALAARLVLNPEHFDVVVGSNLFGDLLSEITAAISGAIGIAPSANLNPTGEFPSLFEPIHGSAPDITGKGVANPAGAIWAASLLLEHAGHATAGERILDALEEAIASGAKTPDLGGTATTKEVTEAVIGRLAGTPGG</sequence>
<protein>
    <submittedName>
        <fullName evidence="9">D-malate dehydrogenase [decarboxylating]</fullName>
        <ecNumber evidence="9">1.1.1.83</ecNumber>
    </submittedName>
</protein>
<dbReference type="EC" id="1.1.1.83" evidence="9"/>
<keyword evidence="5 9" id="KW-0560">Oxidoreductase</keyword>
<reference evidence="9" key="1">
    <citation type="submission" date="2020-02" db="EMBL/GenBank/DDBJ databases">
        <authorList>
            <person name="Meier V. D."/>
        </authorList>
    </citation>
    <scope>NUCLEOTIDE SEQUENCE</scope>
    <source>
        <strain evidence="9">AVDCRST_MAG14</strain>
    </source>
</reference>
<name>A0A6J4QUN8_9ACTN</name>
<feature type="domain" description="Isopropylmalate dehydrogenase-like" evidence="8">
    <location>
        <begin position="14"/>
        <end position="356"/>
    </location>
</feature>
<keyword evidence="7" id="KW-0464">Manganese</keyword>
<comment type="cofactor">
    <cofactor evidence="2">
        <name>Mg(2+)</name>
        <dbReference type="ChEBI" id="CHEBI:18420"/>
    </cofactor>
</comment>
<dbReference type="AlphaFoldDB" id="A0A6J4QUN8"/>
<keyword evidence="4" id="KW-0479">Metal-binding</keyword>
<evidence type="ECO:0000256" key="2">
    <source>
        <dbReference type="ARBA" id="ARBA00001946"/>
    </source>
</evidence>